<accession>A0A7S4F665</accession>
<evidence type="ECO:0000313" key="1">
    <source>
        <dbReference type="EMBL" id="CAE0775869.1"/>
    </source>
</evidence>
<reference evidence="1" key="1">
    <citation type="submission" date="2021-01" db="EMBL/GenBank/DDBJ databases">
        <authorList>
            <person name="Corre E."/>
            <person name="Pelletier E."/>
            <person name="Niang G."/>
            <person name="Scheremetjew M."/>
            <person name="Finn R."/>
            <person name="Kale V."/>
            <person name="Holt S."/>
            <person name="Cochrane G."/>
            <person name="Meng A."/>
            <person name="Brown T."/>
            <person name="Cohen L."/>
        </authorList>
    </citation>
    <scope>NUCLEOTIDE SEQUENCE</scope>
    <source>
        <strain evidence="1">CCMP645</strain>
    </source>
</reference>
<proteinExistence type="predicted"/>
<sequence length="107" mass="12027">MSHAARDTRHVAHDTHVARDTWYLAFARASPRPSSHAQCCSRCMCWWRHSPLPRRAGRMRARVPVPFAQAVELDIPNGMPIAFNPKDGTLRAVGPLADSWPRKAEST</sequence>
<name>A0A7S4F665_CHRCT</name>
<dbReference type="AlphaFoldDB" id="A0A7S4F665"/>
<dbReference type="EMBL" id="HBIZ01044515">
    <property type="protein sequence ID" value="CAE0775869.1"/>
    <property type="molecule type" value="Transcribed_RNA"/>
</dbReference>
<gene>
    <name evidence="1" type="ORF">PCAR00345_LOCUS28504</name>
</gene>
<protein>
    <submittedName>
        <fullName evidence="1">Uncharacterized protein</fullName>
    </submittedName>
</protein>
<organism evidence="1">
    <name type="scientific">Chrysotila carterae</name>
    <name type="common">Marine alga</name>
    <name type="synonym">Syracosphaera carterae</name>
    <dbReference type="NCBI Taxonomy" id="13221"/>
    <lineage>
        <taxon>Eukaryota</taxon>
        <taxon>Haptista</taxon>
        <taxon>Haptophyta</taxon>
        <taxon>Prymnesiophyceae</taxon>
        <taxon>Isochrysidales</taxon>
        <taxon>Isochrysidaceae</taxon>
        <taxon>Chrysotila</taxon>
    </lineage>
</organism>